<keyword evidence="5" id="KW-1015">Disulfide bond</keyword>
<accession>A0A8S4S7P4</accession>
<reference evidence="7" key="1">
    <citation type="submission" date="2022-03" db="EMBL/GenBank/DDBJ databases">
        <authorList>
            <person name="Lindestad O."/>
        </authorList>
    </citation>
    <scope>NUCLEOTIDE SEQUENCE</scope>
</reference>
<dbReference type="Gene3D" id="3.90.550.10">
    <property type="entry name" value="Spore Coat Polysaccharide Biosynthesis Protein SpsA, Chain A"/>
    <property type="match status" value="1"/>
</dbReference>
<protein>
    <submittedName>
        <fullName evidence="7">Jg660 protein</fullName>
    </submittedName>
</protein>
<dbReference type="InterPro" id="IPR015338">
    <property type="entry name" value="GT64_dom"/>
</dbReference>
<dbReference type="Pfam" id="PF09258">
    <property type="entry name" value="Glyco_transf_64"/>
    <property type="match status" value="1"/>
</dbReference>
<comment type="caution">
    <text evidence="7">The sequence shown here is derived from an EMBL/GenBank/DDBJ whole genome shotgun (WGS) entry which is preliminary data.</text>
</comment>
<dbReference type="GO" id="GO:0016757">
    <property type="term" value="F:glycosyltransferase activity"/>
    <property type="evidence" value="ECO:0007669"/>
    <property type="project" value="InterPro"/>
</dbReference>
<evidence type="ECO:0000256" key="3">
    <source>
        <dbReference type="ARBA" id="ARBA00022679"/>
    </source>
</evidence>
<evidence type="ECO:0000256" key="4">
    <source>
        <dbReference type="ARBA" id="ARBA00023136"/>
    </source>
</evidence>
<comment type="similarity">
    <text evidence="2">Belongs to the glycosyltransferase 47 family.</text>
</comment>
<evidence type="ECO:0000256" key="2">
    <source>
        <dbReference type="ARBA" id="ARBA00010271"/>
    </source>
</evidence>
<dbReference type="Proteomes" id="UP000838756">
    <property type="component" value="Unassembled WGS sequence"/>
</dbReference>
<evidence type="ECO:0000313" key="7">
    <source>
        <dbReference type="EMBL" id="CAH2246510.1"/>
    </source>
</evidence>
<dbReference type="EMBL" id="CAKXAJ010025934">
    <property type="protein sequence ID" value="CAH2246510.1"/>
    <property type="molecule type" value="Genomic_DNA"/>
</dbReference>
<keyword evidence="3" id="KW-0808">Transferase</keyword>
<sequence>YGPVNPLFLPVTAPKSPGFTAVILTYDRVDSLFTLVRKLVRTPSLAKILVVWNNQKKPPPPSSEWPVVNKPLKVIRTKENKLSNRFFPYDEIETECQLTIDDDIVMLTPDELEFG</sequence>
<comment type="subcellular location">
    <subcellularLocation>
        <location evidence="1">Endoplasmic reticulum membrane</location>
        <topology evidence="1">Single-pass type II membrane protein</topology>
    </subcellularLocation>
</comment>
<dbReference type="SUPFAM" id="SSF53448">
    <property type="entry name" value="Nucleotide-diphospho-sugar transferases"/>
    <property type="match status" value="1"/>
</dbReference>
<organism evidence="7 8">
    <name type="scientific">Pararge aegeria aegeria</name>
    <dbReference type="NCBI Taxonomy" id="348720"/>
    <lineage>
        <taxon>Eukaryota</taxon>
        <taxon>Metazoa</taxon>
        <taxon>Ecdysozoa</taxon>
        <taxon>Arthropoda</taxon>
        <taxon>Hexapoda</taxon>
        <taxon>Insecta</taxon>
        <taxon>Pterygota</taxon>
        <taxon>Neoptera</taxon>
        <taxon>Endopterygota</taxon>
        <taxon>Lepidoptera</taxon>
        <taxon>Glossata</taxon>
        <taxon>Ditrysia</taxon>
        <taxon>Papilionoidea</taxon>
        <taxon>Nymphalidae</taxon>
        <taxon>Satyrinae</taxon>
        <taxon>Satyrini</taxon>
        <taxon>Parargina</taxon>
        <taxon>Pararge</taxon>
    </lineage>
</organism>
<keyword evidence="8" id="KW-1185">Reference proteome</keyword>
<dbReference type="AlphaFoldDB" id="A0A8S4S7P4"/>
<evidence type="ECO:0000259" key="6">
    <source>
        <dbReference type="Pfam" id="PF09258"/>
    </source>
</evidence>
<name>A0A8S4S7P4_9NEOP</name>
<feature type="non-terminal residue" evidence="7">
    <location>
        <position position="1"/>
    </location>
</feature>
<keyword evidence="4" id="KW-0472">Membrane</keyword>
<gene>
    <name evidence="7" type="primary">jg660</name>
    <name evidence="7" type="ORF">PAEG_LOCUS21398</name>
</gene>
<evidence type="ECO:0000256" key="1">
    <source>
        <dbReference type="ARBA" id="ARBA00004648"/>
    </source>
</evidence>
<evidence type="ECO:0000256" key="5">
    <source>
        <dbReference type="ARBA" id="ARBA00023157"/>
    </source>
</evidence>
<feature type="domain" description="Glycosyl transferase 64" evidence="6">
    <location>
        <begin position="19"/>
        <end position="114"/>
    </location>
</feature>
<dbReference type="GO" id="GO:1901135">
    <property type="term" value="P:carbohydrate derivative metabolic process"/>
    <property type="evidence" value="ECO:0007669"/>
    <property type="project" value="UniProtKB-ARBA"/>
</dbReference>
<evidence type="ECO:0000313" key="8">
    <source>
        <dbReference type="Proteomes" id="UP000838756"/>
    </source>
</evidence>
<dbReference type="PANTHER" id="PTHR48261">
    <property type="entry name" value="ACETYLGLUCOSAMINYLTRANSFERASE"/>
    <property type="match status" value="1"/>
</dbReference>
<dbReference type="OrthoDB" id="5954868at2759"/>
<proteinExistence type="inferred from homology"/>
<dbReference type="GO" id="GO:0005789">
    <property type="term" value="C:endoplasmic reticulum membrane"/>
    <property type="evidence" value="ECO:0007669"/>
    <property type="project" value="UniProtKB-SubCell"/>
</dbReference>
<dbReference type="InterPro" id="IPR004263">
    <property type="entry name" value="Exostosin"/>
</dbReference>
<dbReference type="InterPro" id="IPR029044">
    <property type="entry name" value="Nucleotide-diphossugar_trans"/>
</dbReference>
<dbReference type="PANTHER" id="PTHR48261:SF5">
    <property type="entry name" value="EXOSTOSIN GLYCOSYLTRANSFERASE 2"/>
    <property type="match status" value="1"/>
</dbReference>